<dbReference type="GeneID" id="36585131"/>
<dbReference type="SUPFAM" id="SSF55729">
    <property type="entry name" value="Acyl-CoA N-acyltransferases (Nat)"/>
    <property type="match status" value="1"/>
</dbReference>
<feature type="domain" description="N-acetyltransferase" evidence="1">
    <location>
        <begin position="68"/>
        <end position="231"/>
    </location>
</feature>
<protein>
    <recommendedName>
        <fullName evidence="1">N-acetyltransferase domain-containing protein</fullName>
    </recommendedName>
</protein>
<dbReference type="PANTHER" id="PTHR42791:SF1">
    <property type="entry name" value="N-ACETYLTRANSFERASE DOMAIN-CONTAINING PROTEIN"/>
    <property type="match status" value="1"/>
</dbReference>
<dbReference type="RefSeq" id="XP_024733105.1">
    <property type="nucleotide sequence ID" value="XM_024877054.1"/>
</dbReference>
<proteinExistence type="predicted"/>
<sequence length="237" mass="27197">MSISETLSLRPARLGDLEDIVAITIAATAGQALISFNFPHRLEFPQDYYYHWKTLIKASFYDPNSIVLVVEKVSGDGRKVIAWVEWEWKGKDPAPHPPYCNSWTKAIGARLFTIQTNIIKSFWTRHDDNPKNRSTWIVTKSRIDREYWSSQSRLIYLSALYTQPEFQGQGSGTLLKNWGLALAKQHHTVLGVIASHPPSVVIYKHWGFEEVEVVRMQQEGEPEYVDIHVLRHGPPDN</sequence>
<dbReference type="InterPro" id="IPR052523">
    <property type="entry name" value="Trichothecene_AcTrans"/>
</dbReference>
<evidence type="ECO:0000259" key="1">
    <source>
        <dbReference type="PROSITE" id="PS51186"/>
    </source>
</evidence>
<dbReference type="InterPro" id="IPR000182">
    <property type="entry name" value="GNAT_dom"/>
</dbReference>
<dbReference type="OrthoDB" id="4738875at2759"/>
<dbReference type="GO" id="GO:0016747">
    <property type="term" value="F:acyltransferase activity, transferring groups other than amino-acyl groups"/>
    <property type="evidence" value="ECO:0007669"/>
    <property type="project" value="InterPro"/>
</dbReference>
<evidence type="ECO:0000313" key="3">
    <source>
        <dbReference type="Proteomes" id="UP000235371"/>
    </source>
</evidence>
<dbReference type="PANTHER" id="PTHR42791">
    <property type="entry name" value="GNAT FAMILY ACETYLTRANSFERASE"/>
    <property type="match status" value="1"/>
</dbReference>
<dbReference type="Pfam" id="PF13673">
    <property type="entry name" value="Acetyltransf_10"/>
    <property type="match status" value="1"/>
</dbReference>
<dbReference type="InParanoid" id="A0A2J6SZI6"/>
<dbReference type="AlphaFoldDB" id="A0A2J6SZI6"/>
<dbReference type="STRING" id="1095630.A0A2J6SZI6"/>
<gene>
    <name evidence="2" type="ORF">K444DRAFT_56421</name>
</gene>
<accession>A0A2J6SZI6</accession>
<reference evidence="2 3" key="1">
    <citation type="submission" date="2016-04" db="EMBL/GenBank/DDBJ databases">
        <title>A degradative enzymes factory behind the ericoid mycorrhizal symbiosis.</title>
        <authorList>
            <consortium name="DOE Joint Genome Institute"/>
            <person name="Martino E."/>
            <person name="Morin E."/>
            <person name="Grelet G."/>
            <person name="Kuo A."/>
            <person name="Kohler A."/>
            <person name="Daghino S."/>
            <person name="Barry K."/>
            <person name="Choi C."/>
            <person name="Cichocki N."/>
            <person name="Clum A."/>
            <person name="Copeland A."/>
            <person name="Hainaut M."/>
            <person name="Haridas S."/>
            <person name="Labutti K."/>
            <person name="Lindquist E."/>
            <person name="Lipzen A."/>
            <person name="Khouja H.-R."/>
            <person name="Murat C."/>
            <person name="Ohm R."/>
            <person name="Olson A."/>
            <person name="Spatafora J."/>
            <person name="Veneault-Fourrey C."/>
            <person name="Henrissat B."/>
            <person name="Grigoriev I."/>
            <person name="Martin F."/>
            <person name="Perotto S."/>
        </authorList>
    </citation>
    <scope>NUCLEOTIDE SEQUENCE [LARGE SCALE GENOMIC DNA]</scope>
    <source>
        <strain evidence="2 3">E</strain>
    </source>
</reference>
<dbReference type="Proteomes" id="UP000235371">
    <property type="component" value="Unassembled WGS sequence"/>
</dbReference>
<name>A0A2J6SZI6_9HELO</name>
<organism evidence="2 3">
    <name type="scientific">Hyaloscypha bicolor E</name>
    <dbReference type="NCBI Taxonomy" id="1095630"/>
    <lineage>
        <taxon>Eukaryota</taxon>
        <taxon>Fungi</taxon>
        <taxon>Dikarya</taxon>
        <taxon>Ascomycota</taxon>
        <taxon>Pezizomycotina</taxon>
        <taxon>Leotiomycetes</taxon>
        <taxon>Helotiales</taxon>
        <taxon>Hyaloscyphaceae</taxon>
        <taxon>Hyaloscypha</taxon>
        <taxon>Hyaloscypha bicolor</taxon>
    </lineage>
</organism>
<dbReference type="EMBL" id="KZ613848">
    <property type="protein sequence ID" value="PMD56201.1"/>
    <property type="molecule type" value="Genomic_DNA"/>
</dbReference>
<dbReference type="Gene3D" id="3.40.630.30">
    <property type="match status" value="1"/>
</dbReference>
<keyword evidence="3" id="KW-1185">Reference proteome</keyword>
<dbReference type="PROSITE" id="PS51186">
    <property type="entry name" value="GNAT"/>
    <property type="match status" value="1"/>
</dbReference>
<dbReference type="InterPro" id="IPR016181">
    <property type="entry name" value="Acyl_CoA_acyltransferase"/>
</dbReference>
<evidence type="ECO:0000313" key="2">
    <source>
        <dbReference type="EMBL" id="PMD56201.1"/>
    </source>
</evidence>